<comment type="subcellular location">
    <subcellularLocation>
        <location evidence="1">Cell membrane</location>
        <topology evidence="1">Multi-pass membrane protein</topology>
    </subcellularLocation>
</comment>
<dbReference type="CDD" id="cd00201">
    <property type="entry name" value="WW"/>
    <property type="match status" value="1"/>
</dbReference>
<feature type="region of interest" description="Disordered" evidence="8">
    <location>
        <begin position="537"/>
        <end position="562"/>
    </location>
</feature>
<evidence type="ECO:0000256" key="7">
    <source>
        <dbReference type="ARBA" id="ARBA00023180"/>
    </source>
</evidence>
<dbReference type="GO" id="GO:0005886">
    <property type="term" value="C:plasma membrane"/>
    <property type="evidence" value="ECO:0007669"/>
    <property type="project" value="UniProtKB-SubCell"/>
</dbReference>
<evidence type="ECO:0000313" key="11">
    <source>
        <dbReference type="Proteomes" id="UP000095283"/>
    </source>
</evidence>
<feature type="transmembrane region" description="Helical" evidence="9">
    <location>
        <begin position="56"/>
        <end position="79"/>
    </location>
</feature>
<keyword evidence="6 9" id="KW-0472">Membrane</keyword>
<dbReference type="Gene3D" id="1.20.1640.10">
    <property type="entry name" value="Multidrug efflux transporter AcrB transmembrane domain"/>
    <property type="match status" value="1"/>
</dbReference>
<dbReference type="PROSITE" id="PS50020">
    <property type="entry name" value="WW_DOMAIN_2"/>
    <property type="match status" value="1"/>
</dbReference>
<evidence type="ECO:0000256" key="6">
    <source>
        <dbReference type="ARBA" id="ARBA00023136"/>
    </source>
</evidence>
<evidence type="ECO:0000256" key="8">
    <source>
        <dbReference type="SAM" id="MobiDB-lite"/>
    </source>
</evidence>
<dbReference type="GO" id="GO:0006897">
    <property type="term" value="P:endocytosis"/>
    <property type="evidence" value="ECO:0007669"/>
    <property type="project" value="TreeGrafter"/>
</dbReference>
<evidence type="ECO:0000256" key="1">
    <source>
        <dbReference type="ARBA" id="ARBA00004651"/>
    </source>
</evidence>
<sequence length="772" mass="87829">MSLKSQIYPTELSLHKSTILDRIKSACYPIDYENNIMLTFIIRILRIYCRLIGCKLFTLFIISATIIYWYFGVVGLLNIKTRLDAVKILPRDSPLQKPNDILSNVVWAEYHPVTILINTPFDVSNRNQTTRFWQMVGQDMNDLMTRFTGKINGRIVDRFWLTVAYENTSSWETRIELMSDWRKVISRYSDLNATVWEPNGMFVDQMLSLKTVAMQTGVLTLACMAVVCAIFIPNPCSVITASVAIASISLGVMGFLSWWHFDLDPVVMAAVLMSIGMSVDFIAHVSYHYQLTNKKEIHDGKVVKIPVCGPQEKLEHTLEAVGWPMIQAGVSTICCILPLLFLASYSTSVFVAAIFLVVSWGALHGLVLQILPSFLGSLPDCLTNANCYRTFLSTSSEKSCRYVGNKDGEEEMEPMEKSDWQKDGLDLLIFCDYLSGCCQIFNFLKCNNTHKYQHNKITPFTAHTHTLAKKADSSPNNNTSQTSKTFASPEAHSSLSDNSGRLHSSSILSSSSNYSLPSTHLMIHKEFEENRKSPVVNLSSQSFSDPCKREHHRKPLTTSHSIGNVESFMDHLETSSPSSALHQQRFVSLQSLPGRNLGSSIIGDDCLVSGTPQQDELPLPPNWAVEVTLEGFRYYVDHTTRRTHWIHPLARENLPLGWSKIFQQNTGVIYYNNRYYIYIYIYIWELFSIVQLEQYEDMMLKLYKQEVIDTFRVMVDIALDHRTPSRIWISKHGNRRQETEFIFTLTQGDQSANTYILTLGEDSRKALSKLIV</sequence>
<evidence type="ECO:0000256" key="3">
    <source>
        <dbReference type="ARBA" id="ARBA00022475"/>
    </source>
</evidence>
<proteinExistence type="inferred from homology"/>
<dbReference type="InterPro" id="IPR036020">
    <property type="entry name" value="WW_dom_sf"/>
</dbReference>
<dbReference type="InterPro" id="IPR051697">
    <property type="entry name" value="Patched_domain-protein"/>
</dbReference>
<dbReference type="GO" id="GO:0018996">
    <property type="term" value="P:molting cycle, collagen and cuticulin-based cuticle"/>
    <property type="evidence" value="ECO:0007669"/>
    <property type="project" value="TreeGrafter"/>
</dbReference>
<feature type="domain" description="WW" evidence="10">
    <location>
        <begin position="617"/>
        <end position="650"/>
    </location>
</feature>
<protein>
    <submittedName>
        <fullName evidence="12">WW domain-containing protein</fullName>
    </submittedName>
</protein>
<dbReference type="WBParaSite" id="Hba_08206">
    <property type="protein sequence ID" value="Hba_08206"/>
    <property type="gene ID" value="Hba_08206"/>
</dbReference>
<keyword evidence="7" id="KW-0325">Glycoprotein</keyword>
<evidence type="ECO:0000256" key="2">
    <source>
        <dbReference type="ARBA" id="ARBA00005585"/>
    </source>
</evidence>
<dbReference type="SUPFAM" id="SSF82866">
    <property type="entry name" value="Multidrug efflux transporter AcrB transmembrane domain"/>
    <property type="match status" value="1"/>
</dbReference>
<keyword evidence="11" id="KW-1185">Reference proteome</keyword>
<evidence type="ECO:0000256" key="9">
    <source>
        <dbReference type="SAM" id="Phobius"/>
    </source>
</evidence>
<feature type="transmembrane region" description="Helical" evidence="9">
    <location>
        <begin position="212"/>
        <end position="232"/>
    </location>
</feature>
<dbReference type="SMART" id="SM00456">
    <property type="entry name" value="WW"/>
    <property type="match status" value="1"/>
</dbReference>
<feature type="transmembrane region" description="Helical" evidence="9">
    <location>
        <begin position="266"/>
        <end position="287"/>
    </location>
</feature>
<feature type="region of interest" description="Disordered" evidence="8">
    <location>
        <begin position="467"/>
        <end position="504"/>
    </location>
</feature>
<evidence type="ECO:0000313" key="12">
    <source>
        <dbReference type="WBParaSite" id="Hba_08206"/>
    </source>
</evidence>
<dbReference type="GO" id="GO:0030659">
    <property type="term" value="C:cytoplasmic vesicle membrane"/>
    <property type="evidence" value="ECO:0007669"/>
    <property type="project" value="TreeGrafter"/>
</dbReference>
<evidence type="ECO:0000259" key="10">
    <source>
        <dbReference type="PROSITE" id="PS50020"/>
    </source>
</evidence>
<dbReference type="Pfam" id="PF00397">
    <property type="entry name" value="WW"/>
    <property type="match status" value="1"/>
</dbReference>
<keyword evidence="3" id="KW-1003">Cell membrane</keyword>
<dbReference type="FunFam" id="1.20.1640.10:FF:000013">
    <property type="entry name" value="PaTched Related family"/>
    <property type="match status" value="1"/>
</dbReference>
<dbReference type="PANTHER" id="PTHR10796">
    <property type="entry name" value="PATCHED-RELATED"/>
    <property type="match status" value="1"/>
</dbReference>
<dbReference type="InterPro" id="IPR001202">
    <property type="entry name" value="WW_dom"/>
</dbReference>
<reference evidence="12" key="1">
    <citation type="submission" date="2016-11" db="UniProtKB">
        <authorList>
            <consortium name="WormBaseParasite"/>
        </authorList>
    </citation>
    <scope>IDENTIFICATION</scope>
</reference>
<dbReference type="PANTHER" id="PTHR10796:SF90">
    <property type="entry name" value="SSD DOMAIN-CONTAINING PROTEIN"/>
    <property type="match status" value="1"/>
</dbReference>
<evidence type="ECO:0000256" key="5">
    <source>
        <dbReference type="ARBA" id="ARBA00022989"/>
    </source>
</evidence>
<dbReference type="Proteomes" id="UP000095283">
    <property type="component" value="Unplaced"/>
</dbReference>
<keyword evidence="4 9" id="KW-0812">Transmembrane</keyword>
<dbReference type="Gene3D" id="2.20.70.10">
    <property type="match status" value="1"/>
</dbReference>
<name>A0A1I7WSP7_HETBA</name>
<organism evidence="11 12">
    <name type="scientific">Heterorhabditis bacteriophora</name>
    <name type="common">Entomopathogenic nematode worm</name>
    <dbReference type="NCBI Taxonomy" id="37862"/>
    <lineage>
        <taxon>Eukaryota</taxon>
        <taxon>Metazoa</taxon>
        <taxon>Ecdysozoa</taxon>
        <taxon>Nematoda</taxon>
        <taxon>Chromadorea</taxon>
        <taxon>Rhabditida</taxon>
        <taxon>Rhabditina</taxon>
        <taxon>Rhabditomorpha</taxon>
        <taxon>Strongyloidea</taxon>
        <taxon>Heterorhabditidae</taxon>
        <taxon>Heterorhabditis</taxon>
    </lineage>
</organism>
<keyword evidence="5 9" id="KW-1133">Transmembrane helix</keyword>
<evidence type="ECO:0000256" key="4">
    <source>
        <dbReference type="ARBA" id="ARBA00022692"/>
    </source>
</evidence>
<dbReference type="SUPFAM" id="SSF51045">
    <property type="entry name" value="WW domain"/>
    <property type="match status" value="1"/>
</dbReference>
<dbReference type="AlphaFoldDB" id="A0A1I7WSP7"/>
<accession>A0A1I7WSP7</accession>
<comment type="similarity">
    <text evidence="2">Belongs to the patched family.</text>
</comment>
<feature type="transmembrane region" description="Helical" evidence="9">
    <location>
        <begin position="238"/>
        <end position="259"/>
    </location>
</feature>
<feature type="transmembrane region" description="Helical" evidence="9">
    <location>
        <begin position="321"/>
        <end position="342"/>
    </location>
</feature>
<feature type="compositionally biased region" description="Polar residues" evidence="8">
    <location>
        <begin position="473"/>
        <end position="498"/>
    </location>
</feature>
<feature type="transmembrane region" description="Helical" evidence="9">
    <location>
        <begin position="349"/>
        <end position="371"/>
    </location>
</feature>